<comment type="cofactor">
    <cofactor evidence="1">
        <name>FMN</name>
        <dbReference type="ChEBI" id="CHEBI:58210"/>
    </cofactor>
</comment>
<dbReference type="InterPro" id="IPR029039">
    <property type="entry name" value="Flavoprotein-like_sf"/>
</dbReference>
<organism evidence="4 5">
    <name type="scientific">Candidatus Pantoea multigeneris</name>
    <dbReference type="NCBI Taxonomy" id="2608357"/>
    <lineage>
        <taxon>Bacteria</taxon>
        <taxon>Pseudomonadati</taxon>
        <taxon>Pseudomonadota</taxon>
        <taxon>Gammaproteobacteria</taxon>
        <taxon>Enterobacterales</taxon>
        <taxon>Erwiniaceae</taxon>
        <taxon>Pantoea</taxon>
    </lineage>
</organism>
<reference evidence="4 5" key="1">
    <citation type="journal article" date="2019" name="bioRxiv">
        <title>Bacteria contribute to plant secondary compound degradation in a generalist herbivore system.</title>
        <authorList>
            <person name="Francoeur C.B."/>
            <person name="Khadempour L."/>
            <person name="Moreira-Soto R.D."/>
            <person name="Gotting K."/>
            <person name="Book A.J."/>
            <person name="Pinto-Tomas A.A."/>
            <person name="Keefover-Ring K."/>
            <person name="Currie C.R."/>
        </authorList>
    </citation>
    <scope>NUCLEOTIDE SEQUENCE [LARGE SCALE GENOMIC DNA]</scope>
    <source>
        <strain evidence="4">Acro-835</strain>
    </source>
</reference>
<proteinExistence type="predicted"/>
<dbReference type="EMBL" id="VWXF01000014">
    <property type="protein sequence ID" value="NIF24343.1"/>
    <property type="molecule type" value="Genomic_DNA"/>
</dbReference>
<accession>A0ABX0RI07</accession>
<sequence>MSNRKNVLAVCGSLRTESLNLRFLRAMELLAPASVNYQIYPDLADLPLFNPDRDGCDNRAVSAWRAALARADLVLLASPEYALGVSGVMKNALDWIVGSGELTDKPIAFPNVSVRAVAAQQQLTTTLGLMGGNVLEACSPRASLDLPLVLPEASAQQLLDHAEINPRLQALWQQLLLA</sequence>
<dbReference type="RefSeq" id="WP_167018211.1">
    <property type="nucleotide sequence ID" value="NZ_VWXF01000014.1"/>
</dbReference>
<dbReference type="InterPro" id="IPR050712">
    <property type="entry name" value="NAD(P)H-dep_reductase"/>
</dbReference>
<dbReference type="Pfam" id="PF03358">
    <property type="entry name" value="FMN_red"/>
    <property type="match status" value="1"/>
</dbReference>
<keyword evidence="2" id="KW-0288">FMN</keyword>
<dbReference type="PANTHER" id="PTHR30543">
    <property type="entry name" value="CHROMATE REDUCTASE"/>
    <property type="match status" value="1"/>
</dbReference>
<evidence type="ECO:0000256" key="1">
    <source>
        <dbReference type="ARBA" id="ARBA00001917"/>
    </source>
</evidence>
<evidence type="ECO:0000313" key="5">
    <source>
        <dbReference type="Proteomes" id="UP001515683"/>
    </source>
</evidence>
<feature type="domain" description="NADPH-dependent FMN reductase-like" evidence="3">
    <location>
        <begin position="6"/>
        <end position="136"/>
    </location>
</feature>
<evidence type="ECO:0000259" key="3">
    <source>
        <dbReference type="Pfam" id="PF03358"/>
    </source>
</evidence>
<dbReference type="Gene3D" id="3.40.50.360">
    <property type="match status" value="1"/>
</dbReference>
<dbReference type="SUPFAM" id="SSF52218">
    <property type="entry name" value="Flavoproteins"/>
    <property type="match status" value="1"/>
</dbReference>
<dbReference type="InterPro" id="IPR005025">
    <property type="entry name" value="FMN_Rdtase-like_dom"/>
</dbReference>
<dbReference type="PANTHER" id="PTHR30543:SF21">
    <property type="entry name" value="NAD(P)H-DEPENDENT FMN REDUCTASE LOT6"/>
    <property type="match status" value="1"/>
</dbReference>
<gene>
    <name evidence="4" type="ORF">F3J40_22480</name>
</gene>
<evidence type="ECO:0000313" key="4">
    <source>
        <dbReference type="EMBL" id="NIF24343.1"/>
    </source>
</evidence>
<dbReference type="Proteomes" id="UP001515683">
    <property type="component" value="Unassembled WGS sequence"/>
</dbReference>
<name>A0ABX0RI07_9GAMM</name>
<keyword evidence="5" id="KW-1185">Reference proteome</keyword>
<protein>
    <submittedName>
        <fullName evidence="4">NAD(P)H-dependent oxidoreductase</fullName>
    </submittedName>
</protein>
<evidence type="ECO:0000256" key="2">
    <source>
        <dbReference type="ARBA" id="ARBA00022643"/>
    </source>
</evidence>
<comment type="caution">
    <text evidence="4">The sequence shown here is derived from an EMBL/GenBank/DDBJ whole genome shotgun (WGS) entry which is preliminary data.</text>
</comment>
<keyword evidence="2" id="KW-0285">Flavoprotein</keyword>